<proteinExistence type="predicted"/>
<dbReference type="InterPro" id="IPR042215">
    <property type="entry name" value="CarD-like_C"/>
</dbReference>
<dbReference type="InterPro" id="IPR048792">
    <property type="entry name" value="CarD_C"/>
</dbReference>
<organism evidence="2">
    <name type="scientific">Caldilineaceae bacterium SB0675_bin_29</name>
    <dbReference type="NCBI Taxonomy" id="2605266"/>
    <lineage>
        <taxon>Bacteria</taxon>
        <taxon>Bacillati</taxon>
        <taxon>Chloroflexota</taxon>
        <taxon>Caldilineae</taxon>
        <taxon>Caldilineales</taxon>
        <taxon>Caldilineaceae</taxon>
    </lineage>
</organism>
<dbReference type="Pfam" id="PF21095">
    <property type="entry name" value="CarD_C"/>
    <property type="match status" value="1"/>
</dbReference>
<dbReference type="EMBL" id="VYDA01000431">
    <property type="protein sequence ID" value="MYH62401.1"/>
    <property type="molecule type" value="Genomic_DNA"/>
</dbReference>
<dbReference type="SUPFAM" id="SSF141259">
    <property type="entry name" value="CarD-like"/>
    <property type="match status" value="1"/>
</dbReference>
<accession>A0A6B1G2V1</accession>
<dbReference type="Gene3D" id="2.40.10.170">
    <property type="match status" value="1"/>
</dbReference>
<dbReference type="AlphaFoldDB" id="A0A6B1G2V1"/>
<evidence type="ECO:0000313" key="2">
    <source>
        <dbReference type="EMBL" id="MYH62401.1"/>
    </source>
</evidence>
<evidence type="ECO:0000259" key="1">
    <source>
        <dbReference type="SMART" id="SM01058"/>
    </source>
</evidence>
<dbReference type="Pfam" id="PF02559">
    <property type="entry name" value="CarD_TRCF_RID"/>
    <property type="match status" value="1"/>
</dbReference>
<dbReference type="PANTHER" id="PTHR38447">
    <property type="entry name" value="TRANSCRIPTION FACTOR YDEB-RELATED"/>
    <property type="match status" value="1"/>
</dbReference>
<dbReference type="PANTHER" id="PTHR38447:SF1">
    <property type="entry name" value="RNA POLYMERASE-BINDING TRANSCRIPTION FACTOR CARD"/>
    <property type="match status" value="1"/>
</dbReference>
<gene>
    <name evidence="2" type="ORF">F4148_11810</name>
</gene>
<reference evidence="2" key="1">
    <citation type="submission" date="2019-09" db="EMBL/GenBank/DDBJ databases">
        <title>Characterisation of the sponge microbiome using genome-centric metagenomics.</title>
        <authorList>
            <person name="Engelberts J.P."/>
            <person name="Robbins S.J."/>
            <person name="De Goeij J.M."/>
            <person name="Aranda M."/>
            <person name="Bell S.C."/>
            <person name="Webster N.S."/>
        </authorList>
    </citation>
    <scope>NUCLEOTIDE SEQUENCE</scope>
    <source>
        <strain evidence="2">SB0675_bin_29</strain>
    </source>
</reference>
<dbReference type="SMART" id="SM01058">
    <property type="entry name" value="CarD_TRCF"/>
    <property type="match status" value="1"/>
</dbReference>
<dbReference type="GO" id="GO:0009303">
    <property type="term" value="P:rRNA transcription"/>
    <property type="evidence" value="ECO:0007669"/>
    <property type="project" value="TreeGrafter"/>
</dbReference>
<dbReference type="InterPro" id="IPR052531">
    <property type="entry name" value="CarD-like_regulator"/>
</dbReference>
<feature type="domain" description="CarD-like/TRCF RNAP-interacting" evidence="1">
    <location>
        <begin position="2"/>
        <end position="112"/>
    </location>
</feature>
<comment type="caution">
    <text evidence="2">The sequence shown here is derived from an EMBL/GenBank/DDBJ whole genome shotgun (WGS) entry which is preliminary data.</text>
</comment>
<protein>
    <recommendedName>
        <fullName evidence="1">CarD-like/TRCF RNAP-interacting domain-containing protein</fullName>
    </recommendedName>
</protein>
<sequence length="198" mass="22616">MGFNIGQSIIHPSHGAGKIVAFQEKELVKGFQRYYVIEFIHNRLTVHVPVRRIDQTGVRPVMPVALIAGVFETLETHPLDLPDEFRVRRNAIEKQIHSGYPKQVAAAVRDLAWRENSKYLTEADKEALFEARTLLITELALALEQSWELTERSVDDAIARAIRDRREAEARALEEEERISTDWPFPVAMQPEMSEAAD</sequence>
<dbReference type="Gene3D" id="1.20.58.1290">
    <property type="entry name" value="CarD-like, C-terminal domain"/>
    <property type="match status" value="1"/>
</dbReference>
<name>A0A6B1G2V1_9CHLR</name>
<dbReference type="InterPro" id="IPR036101">
    <property type="entry name" value="CarD-like/TRCF_RID_sf"/>
</dbReference>
<dbReference type="InterPro" id="IPR003711">
    <property type="entry name" value="CarD-like/TRCF_RID"/>
</dbReference>